<dbReference type="GO" id="GO:0008458">
    <property type="term" value="F:carnitine O-octanoyltransferase activity"/>
    <property type="evidence" value="ECO:0007669"/>
    <property type="project" value="TreeGrafter"/>
</dbReference>
<evidence type="ECO:0000256" key="1">
    <source>
        <dbReference type="ARBA" id="ARBA00005232"/>
    </source>
</evidence>
<name>A0A1V9XZJ8_9ACAR</name>
<dbReference type="EMBL" id="MNPL01001709">
    <property type="protein sequence ID" value="OQR78880.1"/>
    <property type="molecule type" value="Genomic_DNA"/>
</dbReference>
<sequence length="632" mass="72036">MATQPTVEPENSKLADSLARDRERLYVSTDGTKTFDRDESLPSLPVPDLSKTIERYLDSVRPHVTPDEFENTKRICQRFMSERGAHLQRLLLERASEERNWLDAWWRDVAYLRNRAPLIPQSNMAGSFGLFNYARHYQGPRSEFAAKGLHHYMEFWHLIRTETLKQQTFRNTPWSMDQFRRAFNTVRIPQQEMDELRTFFHTEAEQFDVPTNVIILSRGHIFSVELCDSRKQPLTTAEIALTLEKIENYCASQPRGKGVGALTCQEREQWAADRQRLIDVSRENEEKLRLIEEALMVCVLDEASPVTRTDVMTESLKGRCADRWADKGQQLIIFSNLNVGTNADHTPVDGMVPICLSHWAHLSTIIDDLNQQAMGPVRPANIKEPVYIDFQLDDELEMSLVRARADYEKLTATIDVNVNEFTGYGKEFLKTSKIHPEAFFQIALQTAYIRLHGKPAPTYCTASTRGFYHGRTETCRSCSQEVVDFSRALIEHRPVAELRPLLIRAVMKLGTTMLECISAEGCDRHLMGLAILAWLETGGEDMPEIFTDASFERSGGNGKFVLSTSLNGFTPLIGGVTPMVEYGYGCFYSFEKDQIIIAIIGYKDQGTCTKKLYQSIVETLGDIKLLLTQTRL</sequence>
<dbReference type="Gene3D" id="3.30.559.70">
    <property type="entry name" value="Choline/Carnitine o-acyltransferase, domain 2"/>
    <property type="match status" value="1"/>
</dbReference>
<proteinExistence type="inferred from homology"/>
<gene>
    <name evidence="6" type="ORF">BIW11_06112</name>
</gene>
<evidence type="ECO:0000256" key="3">
    <source>
        <dbReference type="ARBA" id="ARBA00023315"/>
    </source>
</evidence>
<dbReference type="InterPro" id="IPR039551">
    <property type="entry name" value="Cho/carn_acyl_trans"/>
</dbReference>
<dbReference type="STRING" id="418985.A0A1V9XZJ8"/>
<evidence type="ECO:0000313" key="7">
    <source>
        <dbReference type="Proteomes" id="UP000192247"/>
    </source>
</evidence>
<accession>A0A1V9XZJ8</accession>
<dbReference type="InterPro" id="IPR023213">
    <property type="entry name" value="CAT-like_dom_sf"/>
</dbReference>
<feature type="active site" description="Proton acceptor" evidence="4">
    <location>
        <position position="345"/>
    </location>
</feature>
<dbReference type="PANTHER" id="PTHR22589:SF67">
    <property type="entry name" value="PEROXISOMAL CARNITINE O-OCTANOYLTRANSFERASE"/>
    <property type="match status" value="1"/>
</dbReference>
<dbReference type="OrthoDB" id="240216at2759"/>
<evidence type="ECO:0000256" key="4">
    <source>
        <dbReference type="PIRSR" id="PIRSR600542-1"/>
    </source>
</evidence>
<dbReference type="InterPro" id="IPR042231">
    <property type="entry name" value="Cho/carn_acyl_trans_2"/>
</dbReference>
<protein>
    <submittedName>
        <fullName evidence="6">Peroxisomal carnitine O-octanoyltransferase-like</fullName>
    </submittedName>
</protein>
<dbReference type="Proteomes" id="UP000192247">
    <property type="component" value="Unassembled WGS sequence"/>
</dbReference>
<feature type="domain" description="Choline/carnitine acyltransferase" evidence="5">
    <location>
        <begin position="44"/>
        <end position="617"/>
    </location>
</feature>
<dbReference type="Gene3D" id="3.30.559.10">
    <property type="entry name" value="Chloramphenicol acetyltransferase-like domain"/>
    <property type="match status" value="1"/>
</dbReference>
<evidence type="ECO:0000259" key="5">
    <source>
        <dbReference type="Pfam" id="PF00755"/>
    </source>
</evidence>
<dbReference type="InterPro" id="IPR000542">
    <property type="entry name" value="Carn_acyl_trans"/>
</dbReference>
<dbReference type="GO" id="GO:0005777">
    <property type="term" value="C:peroxisome"/>
    <property type="evidence" value="ECO:0007669"/>
    <property type="project" value="TreeGrafter"/>
</dbReference>
<dbReference type="PANTHER" id="PTHR22589">
    <property type="entry name" value="CARNITINE O-ACYLTRANSFERASE"/>
    <property type="match status" value="1"/>
</dbReference>
<evidence type="ECO:0000256" key="2">
    <source>
        <dbReference type="ARBA" id="ARBA00022679"/>
    </source>
</evidence>
<keyword evidence="7" id="KW-1185">Reference proteome</keyword>
<comment type="caution">
    <text evidence="6">The sequence shown here is derived from an EMBL/GenBank/DDBJ whole genome shotgun (WGS) entry which is preliminary data.</text>
</comment>
<dbReference type="AlphaFoldDB" id="A0A1V9XZJ8"/>
<dbReference type="SUPFAM" id="SSF52777">
    <property type="entry name" value="CoA-dependent acyltransferases"/>
    <property type="match status" value="2"/>
</dbReference>
<evidence type="ECO:0000313" key="6">
    <source>
        <dbReference type="EMBL" id="OQR78880.1"/>
    </source>
</evidence>
<dbReference type="Pfam" id="PF00755">
    <property type="entry name" value="Carn_acyltransf"/>
    <property type="match status" value="1"/>
</dbReference>
<comment type="similarity">
    <text evidence="1">Belongs to the carnitine/choline acetyltransferase family.</text>
</comment>
<keyword evidence="3" id="KW-0012">Acyltransferase</keyword>
<dbReference type="FunCoup" id="A0A1V9XZJ8">
    <property type="interactions" value="246"/>
</dbReference>
<dbReference type="InParanoid" id="A0A1V9XZJ8"/>
<reference evidence="6 7" key="1">
    <citation type="journal article" date="2017" name="Gigascience">
        <title>Draft genome of the honey bee ectoparasitic mite, Tropilaelaps mercedesae, is shaped by the parasitic life history.</title>
        <authorList>
            <person name="Dong X."/>
            <person name="Armstrong S.D."/>
            <person name="Xia D."/>
            <person name="Makepeace B.L."/>
            <person name="Darby A.C."/>
            <person name="Kadowaki T."/>
        </authorList>
    </citation>
    <scope>NUCLEOTIDE SEQUENCE [LARGE SCALE GENOMIC DNA]</scope>
    <source>
        <strain evidence="6">Wuxi-XJTLU</strain>
    </source>
</reference>
<organism evidence="6 7">
    <name type="scientific">Tropilaelaps mercedesae</name>
    <dbReference type="NCBI Taxonomy" id="418985"/>
    <lineage>
        <taxon>Eukaryota</taxon>
        <taxon>Metazoa</taxon>
        <taxon>Ecdysozoa</taxon>
        <taxon>Arthropoda</taxon>
        <taxon>Chelicerata</taxon>
        <taxon>Arachnida</taxon>
        <taxon>Acari</taxon>
        <taxon>Parasitiformes</taxon>
        <taxon>Mesostigmata</taxon>
        <taxon>Gamasina</taxon>
        <taxon>Dermanyssoidea</taxon>
        <taxon>Laelapidae</taxon>
        <taxon>Tropilaelaps</taxon>
    </lineage>
</organism>
<keyword evidence="2 6" id="KW-0808">Transferase</keyword>